<dbReference type="CDD" id="cd00207">
    <property type="entry name" value="fer2"/>
    <property type="match status" value="1"/>
</dbReference>
<evidence type="ECO:0000256" key="3">
    <source>
        <dbReference type="SAM" id="MobiDB-lite"/>
    </source>
</evidence>
<dbReference type="PANTHER" id="PTHR15852">
    <property type="entry name" value="PLASTID TRANSCRIPTIONALLY ACTIVE PROTEIN"/>
    <property type="match status" value="1"/>
</dbReference>
<keyword evidence="1" id="KW-0408">Iron</keyword>
<dbReference type="SUPFAM" id="SSF54292">
    <property type="entry name" value="2Fe-2S ferredoxin-like"/>
    <property type="match status" value="1"/>
</dbReference>
<name>A0AAV9J0Q7_CYACA</name>
<dbReference type="InterPro" id="IPR006058">
    <property type="entry name" value="2Fe2S_fd_BS"/>
</dbReference>
<protein>
    <recommendedName>
        <fullName evidence="4">2Fe-2S ferredoxin-type domain-containing protein</fullName>
    </recommendedName>
</protein>
<feature type="domain" description="2Fe-2S ferredoxin-type" evidence="4">
    <location>
        <begin position="138"/>
        <end position="200"/>
    </location>
</feature>
<dbReference type="EMBL" id="JANCYW010000016">
    <property type="protein sequence ID" value="KAK4538167.1"/>
    <property type="molecule type" value="Genomic_DNA"/>
</dbReference>
<evidence type="ECO:0000313" key="6">
    <source>
        <dbReference type="Proteomes" id="UP001301350"/>
    </source>
</evidence>
<evidence type="ECO:0000256" key="2">
    <source>
        <dbReference type="ARBA" id="ARBA00023014"/>
    </source>
</evidence>
<dbReference type="SUPFAM" id="SSF57938">
    <property type="entry name" value="DnaJ/Hsp40 cysteine-rich domain"/>
    <property type="match status" value="1"/>
</dbReference>
<sequence length="318" mass="33947">MGPGGRTDGTPARQLALRSLAAFVVPAVLRRQHWTGCGRRPLRCTRPQRAPPAPLHRKATTRRRPVQIFQQLDDEDEDEEVGLEDVSPGLEEDSSADPTSLASPDGAAPAATDGAALSAPADWPELDPGEVVVRFVNTPSGRDVVAAARPGQTVLAVGDSVGFRIPRGCTSGLCGTCTCDMIDPASPGGHQTVRVCCTRVVVPEGMQEMVIDVYRMKESALSAGRDGVAADPMRRFENLDTEYVPAAPPRRFSRVGAPQGGVRAVVCSNCRGTGKHVCDECKGTGITPEQQIMCYVCVGMRRVRCADCQGTGTRILRR</sequence>
<dbReference type="Pfam" id="PF00111">
    <property type="entry name" value="Fer2"/>
    <property type="match status" value="1"/>
</dbReference>
<dbReference type="PANTHER" id="PTHR15852:SF54">
    <property type="entry name" value="PROTEIN SSUH2 HOMOLOG"/>
    <property type="match status" value="1"/>
</dbReference>
<gene>
    <name evidence="5" type="ORF">CDCA_CDCA16G4192</name>
</gene>
<evidence type="ECO:0000313" key="5">
    <source>
        <dbReference type="EMBL" id="KAK4538167.1"/>
    </source>
</evidence>
<dbReference type="AlphaFoldDB" id="A0AAV9J0Q7"/>
<evidence type="ECO:0000256" key="1">
    <source>
        <dbReference type="ARBA" id="ARBA00022714"/>
    </source>
</evidence>
<proteinExistence type="predicted"/>
<dbReference type="Gene3D" id="3.10.20.30">
    <property type="match status" value="1"/>
</dbReference>
<keyword evidence="6" id="KW-1185">Reference proteome</keyword>
<comment type="caution">
    <text evidence="5">The sequence shown here is derived from an EMBL/GenBank/DDBJ whole genome shotgun (WGS) entry which is preliminary data.</text>
</comment>
<organism evidence="5 6">
    <name type="scientific">Cyanidium caldarium</name>
    <name type="common">Red alga</name>
    <dbReference type="NCBI Taxonomy" id="2771"/>
    <lineage>
        <taxon>Eukaryota</taxon>
        <taxon>Rhodophyta</taxon>
        <taxon>Bangiophyceae</taxon>
        <taxon>Cyanidiales</taxon>
        <taxon>Cyanidiaceae</taxon>
        <taxon>Cyanidium</taxon>
    </lineage>
</organism>
<feature type="compositionally biased region" description="Basic residues" evidence="3">
    <location>
        <begin position="55"/>
        <end position="65"/>
    </location>
</feature>
<dbReference type="PROSITE" id="PS00197">
    <property type="entry name" value="2FE2S_FER_1"/>
    <property type="match status" value="1"/>
</dbReference>
<dbReference type="InterPro" id="IPR036410">
    <property type="entry name" value="HSP_DnaJ_Cys-rich_dom_sf"/>
</dbReference>
<keyword evidence="2" id="KW-0411">Iron-sulfur</keyword>
<reference evidence="5 6" key="1">
    <citation type="submission" date="2022-07" db="EMBL/GenBank/DDBJ databases">
        <title>Genome-wide signatures of adaptation to extreme environments.</title>
        <authorList>
            <person name="Cho C.H."/>
            <person name="Yoon H.S."/>
        </authorList>
    </citation>
    <scope>NUCLEOTIDE SEQUENCE [LARGE SCALE GENOMIC DNA]</scope>
    <source>
        <strain evidence="5 6">DBV 063 E5</strain>
    </source>
</reference>
<dbReference type="InterPro" id="IPR036010">
    <property type="entry name" value="2Fe-2S_ferredoxin-like_sf"/>
</dbReference>
<evidence type="ECO:0000259" key="4">
    <source>
        <dbReference type="Pfam" id="PF00111"/>
    </source>
</evidence>
<dbReference type="InterPro" id="IPR001041">
    <property type="entry name" value="2Fe-2S_ferredoxin-type"/>
</dbReference>
<keyword evidence="1" id="KW-0479">Metal-binding</keyword>
<feature type="compositionally biased region" description="Low complexity" evidence="3">
    <location>
        <begin position="100"/>
        <end position="122"/>
    </location>
</feature>
<dbReference type="Proteomes" id="UP001301350">
    <property type="component" value="Unassembled WGS sequence"/>
</dbReference>
<dbReference type="InterPro" id="IPR012675">
    <property type="entry name" value="Beta-grasp_dom_sf"/>
</dbReference>
<feature type="compositionally biased region" description="Acidic residues" evidence="3">
    <location>
        <begin position="72"/>
        <end position="83"/>
    </location>
</feature>
<dbReference type="GO" id="GO:0051537">
    <property type="term" value="F:2 iron, 2 sulfur cluster binding"/>
    <property type="evidence" value="ECO:0007669"/>
    <property type="project" value="UniProtKB-KW"/>
</dbReference>
<keyword evidence="1" id="KW-0001">2Fe-2S</keyword>
<feature type="region of interest" description="Disordered" evidence="3">
    <location>
        <begin position="38"/>
        <end position="123"/>
    </location>
</feature>
<accession>A0AAV9J0Q7</accession>